<keyword evidence="1" id="KW-0812">Transmembrane</keyword>
<dbReference type="Proteomes" id="UP001160625">
    <property type="component" value="Unassembled WGS sequence"/>
</dbReference>
<protein>
    <recommendedName>
        <fullName evidence="4">Transmembrane protein</fullName>
    </recommendedName>
</protein>
<keyword evidence="3" id="KW-1185">Reference proteome</keyword>
<name>A0ABT6MYI3_9SPHN</name>
<feature type="transmembrane region" description="Helical" evidence="1">
    <location>
        <begin position="285"/>
        <end position="309"/>
    </location>
</feature>
<evidence type="ECO:0000313" key="3">
    <source>
        <dbReference type="Proteomes" id="UP001160625"/>
    </source>
</evidence>
<feature type="transmembrane region" description="Helical" evidence="1">
    <location>
        <begin position="185"/>
        <end position="203"/>
    </location>
</feature>
<evidence type="ECO:0000313" key="2">
    <source>
        <dbReference type="EMBL" id="MDH7637888.1"/>
    </source>
</evidence>
<dbReference type="EMBL" id="JARYGZ010000001">
    <property type="protein sequence ID" value="MDH7637888.1"/>
    <property type="molecule type" value="Genomic_DNA"/>
</dbReference>
<dbReference type="RefSeq" id="WP_281043226.1">
    <property type="nucleotide sequence ID" value="NZ_JARYGZ010000001.1"/>
</dbReference>
<keyword evidence="1" id="KW-1133">Transmembrane helix</keyword>
<reference evidence="2" key="1">
    <citation type="submission" date="2023-04" db="EMBL/GenBank/DDBJ databases">
        <title>Sphingomonas sp. MAHUQ-71 isolated from rice field.</title>
        <authorList>
            <person name="Huq M.A."/>
        </authorList>
    </citation>
    <scope>NUCLEOTIDE SEQUENCE</scope>
    <source>
        <strain evidence="2">MAHUQ-71</strain>
    </source>
</reference>
<keyword evidence="1" id="KW-0472">Membrane</keyword>
<comment type="caution">
    <text evidence="2">The sequence shown here is derived from an EMBL/GenBank/DDBJ whole genome shotgun (WGS) entry which is preliminary data.</text>
</comment>
<evidence type="ECO:0000256" key="1">
    <source>
        <dbReference type="SAM" id="Phobius"/>
    </source>
</evidence>
<feature type="transmembrane region" description="Helical" evidence="1">
    <location>
        <begin position="359"/>
        <end position="381"/>
    </location>
</feature>
<gene>
    <name evidence="2" type="ORF">QGN17_04010</name>
</gene>
<organism evidence="2 3">
    <name type="scientific">Sphingomonas oryzagri</name>
    <dbReference type="NCBI Taxonomy" id="3042314"/>
    <lineage>
        <taxon>Bacteria</taxon>
        <taxon>Pseudomonadati</taxon>
        <taxon>Pseudomonadota</taxon>
        <taxon>Alphaproteobacteria</taxon>
        <taxon>Sphingomonadales</taxon>
        <taxon>Sphingomonadaceae</taxon>
        <taxon>Sphingomonas</taxon>
    </lineage>
</organism>
<feature type="transmembrane region" description="Helical" evidence="1">
    <location>
        <begin position="249"/>
        <end position="273"/>
    </location>
</feature>
<feature type="transmembrane region" description="Helical" evidence="1">
    <location>
        <begin position="12"/>
        <end position="37"/>
    </location>
</feature>
<evidence type="ECO:0008006" key="4">
    <source>
        <dbReference type="Google" id="ProtNLM"/>
    </source>
</evidence>
<sequence>MGTQAKRAFLWTVAAAIPAAGVGLLVALLLMPAVWWANYHSIGYRKADAAAAVRAAFASGELQDDAYLTGDTDRGIHQFNDCLILYQAIDQAAPKSALATSPLATFDDPCRSLRALADGTPQPQAFLYHRYIHGHTIVARYALPHISVSALRAIYKSGQTLILAIGIGLALVHLVSGRGRRLDHLFWLVTFGTLARWFGLESFGQSLGHGPADMVLLAFLLSLYVCRCMGGAAAWVVAPLGALFGLGTIVFEFLTGGIPLGWAVLIGALPFALPPDTPPDRMARAVLSGIVAFSTTVAAAMGAKLWLVWQNFGSAGLHSITDELAVRTGLVSGGEQADISLRGFVEAVWRGSGSLAVGMHLMSALAIFAALACGAWGLWRLARDADGTLRMRAWLLAGSNGAILLWIALFSQHFIVHCRFMDRMFAWTLASGFALFALALWRREAEPASPAAHPTTAR</sequence>
<proteinExistence type="predicted"/>
<feature type="transmembrane region" description="Helical" evidence="1">
    <location>
        <begin position="215"/>
        <end position="237"/>
    </location>
</feature>
<feature type="transmembrane region" description="Helical" evidence="1">
    <location>
        <begin position="424"/>
        <end position="441"/>
    </location>
</feature>
<accession>A0ABT6MYI3</accession>
<feature type="transmembrane region" description="Helical" evidence="1">
    <location>
        <begin position="393"/>
        <end position="412"/>
    </location>
</feature>
<feature type="transmembrane region" description="Helical" evidence="1">
    <location>
        <begin position="161"/>
        <end position="179"/>
    </location>
</feature>